<sequence length="115" mass="12846">MIIELFASGLLAADISAILKITGPELTAEIRSIIKKYRNADSKIPQLSPKEREVFRLYAYGQGAKGIAQSLGITNNTVWTHIKKVKYKYERVGRPCNTRSEMRQNAIADGIIPEP</sequence>
<protein>
    <recommendedName>
        <fullName evidence="1">HTH luxR-type domain-containing protein</fullName>
    </recommendedName>
</protein>
<dbReference type="InterPro" id="IPR016032">
    <property type="entry name" value="Sig_transdc_resp-reg_C-effctor"/>
</dbReference>
<accession>A0A7K0DPJ4</accession>
<feature type="domain" description="HTH luxR-type" evidence="1">
    <location>
        <begin position="44"/>
        <end position="106"/>
    </location>
</feature>
<dbReference type="InterPro" id="IPR000792">
    <property type="entry name" value="Tscrpt_reg_LuxR_C"/>
</dbReference>
<comment type="caution">
    <text evidence="2">The sequence shown here is derived from an EMBL/GenBank/DDBJ whole genome shotgun (WGS) entry which is preliminary data.</text>
</comment>
<evidence type="ECO:0000259" key="1">
    <source>
        <dbReference type="SMART" id="SM00421"/>
    </source>
</evidence>
<organism evidence="2 3">
    <name type="scientific">Nocardia aurantia</name>
    <dbReference type="NCBI Taxonomy" id="2585199"/>
    <lineage>
        <taxon>Bacteria</taxon>
        <taxon>Bacillati</taxon>
        <taxon>Actinomycetota</taxon>
        <taxon>Actinomycetes</taxon>
        <taxon>Mycobacteriales</taxon>
        <taxon>Nocardiaceae</taxon>
        <taxon>Nocardia</taxon>
    </lineage>
</organism>
<keyword evidence="3" id="KW-1185">Reference proteome</keyword>
<dbReference type="EMBL" id="WEGI01000006">
    <property type="protein sequence ID" value="MQY27518.1"/>
    <property type="molecule type" value="Genomic_DNA"/>
</dbReference>
<dbReference type="Proteomes" id="UP000431401">
    <property type="component" value="Unassembled WGS sequence"/>
</dbReference>
<dbReference type="GO" id="GO:0003677">
    <property type="term" value="F:DNA binding"/>
    <property type="evidence" value="ECO:0007669"/>
    <property type="project" value="InterPro"/>
</dbReference>
<dbReference type="SUPFAM" id="SSF46894">
    <property type="entry name" value="C-terminal effector domain of the bipartite response regulators"/>
    <property type="match status" value="1"/>
</dbReference>
<gene>
    <name evidence="2" type="ORF">NRB56_31010</name>
</gene>
<dbReference type="Gene3D" id="1.10.10.10">
    <property type="entry name" value="Winged helix-like DNA-binding domain superfamily/Winged helix DNA-binding domain"/>
    <property type="match status" value="1"/>
</dbReference>
<dbReference type="PRINTS" id="PR00038">
    <property type="entry name" value="HTHLUXR"/>
</dbReference>
<reference evidence="2 3" key="1">
    <citation type="submission" date="2019-10" db="EMBL/GenBank/DDBJ databases">
        <title>Nocardia macrotermitis sp. nov. and Nocardia aurantia sp. nov., isolated from the gut of fungus growing-termite Macrotermes natalensis.</title>
        <authorList>
            <person name="Benndorf R."/>
            <person name="Schwitalla J."/>
            <person name="Martin K."/>
            <person name="De Beer W."/>
            <person name="Kaster A.-K."/>
            <person name="Vollmers J."/>
            <person name="Poulsen M."/>
            <person name="Beemelmanns C."/>
        </authorList>
    </citation>
    <scope>NUCLEOTIDE SEQUENCE [LARGE SCALE GENOMIC DNA]</scope>
    <source>
        <strain evidence="2 3">RB56</strain>
    </source>
</reference>
<dbReference type="InterPro" id="IPR036388">
    <property type="entry name" value="WH-like_DNA-bd_sf"/>
</dbReference>
<evidence type="ECO:0000313" key="2">
    <source>
        <dbReference type="EMBL" id="MQY27518.1"/>
    </source>
</evidence>
<evidence type="ECO:0000313" key="3">
    <source>
        <dbReference type="Proteomes" id="UP000431401"/>
    </source>
</evidence>
<proteinExistence type="predicted"/>
<name>A0A7K0DPJ4_9NOCA</name>
<dbReference type="AlphaFoldDB" id="A0A7K0DPJ4"/>
<dbReference type="SMART" id="SM00421">
    <property type="entry name" value="HTH_LUXR"/>
    <property type="match status" value="1"/>
</dbReference>
<dbReference type="Pfam" id="PF00196">
    <property type="entry name" value="GerE"/>
    <property type="match status" value="1"/>
</dbReference>
<dbReference type="CDD" id="cd06170">
    <property type="entry name" value="LuxR_C_like"/>
    <property type="match status" value="1"/>
</dbReference>
<dbReference type="GO" id="GO:0006355">
    <property type="term" value="P:regulation of DNA-templated transcription"/>
    <property type="evidence" value="ECO:0007669"/>
    <property type="project" value="InterPro"/>
</dbReference>